<evidence type="ECO:0000313" key="17">
    <source>
        <dbReference type="RefSeq" id="XP_002935919.3"/>
    </source>
</evidence>
<keyword evidence="5" id="KW-0479">Metal-binding</keyword>
<dbReference type="InterPro" id="IPR000315">
    <property type="entry name" value="Znf_B-box"/>
</dbReference>
<dbReference type="InterPro" id="IPR001870">
    <property type="entry name" value="B30.2/SPRY"/>
</dbReference>
<dbReference type="Gene3D" id="3.30.160.60">
    <property type="entry name" value="Classic Zinc Finger"/>
    <property type="match status" value="1"/>
</dbReference>
<dbReference type="Proteomes" id="UP000008143">
    <property type="component" value="Chromosome 1"/>
</dbReference>
<dbReference type="Pfam" id="PF13765">
    <property type="entry name" value="PRY"/>
    <property type="match status" value="1"/>
</dbReference>
<dbReference type="SUPFAM" id="SSF49899">
    <property type="entry name" value="Concanavalin A-like lectins/glucanases"/>
    <property type="match status" value="1"/>
</dbReference>
<dbReference type="PROSITE" id="PS00518">
    <property type="entry name" value="ZF_RING_1"/>
    <property type="match status" value="1"/>
</dbReference>
<dbReference type="OMA" id="WHPFCLA"/>
<organism evidence="15">
    <name type="scientific">Xenopus tropicalis</name>
    <name type="common">Western clawed frog</name>
    <name type="synonym">Silurana tropicalis</name>
    <dbReference type="NCBI Taxonomy" id="8364"/>
    <lineage>
        <taxon>Eukaryota</taxon>
        <taxon>Metazoa</taxon>
        <taxon>Chordata</taxon>
        <taxon>Craniata</taxon>
        <taxon>Vertebrata</taxon>
        <taxon>Euteleostomi</taxon>
        <taxon>Amphibia</taxon>
        <taxon>Batrachia</taxon>
        <taxon>Anura</taxon>
        <taxon>Pipoidea</taxon>
        <taxon>Pipidae</taxon>
        <taxon>Xenopodinae</taxon>
        <taxon>Xenopus</taxon>
        <taxon>Silurana</taxon>
    </lineage>
</organism>
<evidence type="ECO:0000313" key="16">
    <source>
        <dbReference type="Proteomes" id="UP000008143"/>
    </source>
</evidence>
<reference evidence="17" key="3">
    <citation type="submission" date="2025-04" db="UniProtKB">
        <authorList>
            <consortium name="RefSeq"/>
        </authorList>
    </citation>
    <scope>IDENTIFICATION</scope>
    <source>
        <strain evidence="17">Nigerian</strain>
        <tissue evidence="17">Liver and blood</tissue>
    </source>
</reference>
<dbReference type="AlphaFoldDB" id="F7BVY5"/>
<evidence type="ECO:0000256" key="6">
    <source>
        <dbReference type="ARBA" id="ARBA00022771"/>
    </source>
</evidence>
<dbReference type="GO" id="GO:0016740">
    <property type="term" value="F:transferase activity"/>
    <property type="evidence" value="ECO:0007669"/>
    <property type="project" value="UniProtKB-KW"/>
</dbReference>
<accession>F7BVY5</accession>
<dbReference type="OrthoDB" id="6105938at2759"/>
<dbReference type="PROSITE" id="PS50119">
    <property type="entry name" value="ZF_BBOX"/>
    <property type="match status" value="1"/>
</dbReference>
<feature type="domain" description="B box-type" evidence="13">
    <location>
        <begin position="154"/>
        <end position="196"/>
    </location>
</feature>
<dbReference type="GO" id="GO:0045087">
    <property type="term" value="P:innate immune response"/>
    <property type="evidence" value="ECO:0007669"/>
    <property type="project" value="UniProtKB-KW"/>
</dbReference>
<dbReference type="InterPro" id="IPR013320">
    <property type="entry name" value="ConA-like_dom_sf"/>
</dbReference>
<dbReference type="HOGENOM" id="CLU_013137_1_0_1"/>
<dbReference type="eggNOG" id="ENOG502QTZS">
    <property type="taxonomic scope" value="Eukaryota"/>
</dbReference>
<dbReference type="InterPro" id="IPR003879">
    <property type="entry name" value="Butyrophylin_SPRY"/>
</dbReference>
<evidence type="ECO:0000259" key="13">
    <source>
        <dbReference type="PROSITE" id="PS50119"/>
    </source>
</evidence>
<dbReference type="InterPro" id="IPR001841">
    <property type="entry name" value="Znf_RING"/>
</dbReference>
<dbReference type="PROSITE" id="PS50188">
    <property type="entry name" value="B302_SPRY"/>
    <property type="match status" value="1"/>
</dbReference>
<dbReference type="KEGG" id="xtr:100493056"/>
<dbReference type="SMART" id="SM00449">
    <property type="entry name" value="SPRY"/>
    <property type="match status" value="1"/>
</dbReference>
<keyword evidence="10" id="KW-0175">Coiled coil</keyword>
<dbReference type="Gene3D" id="2.60.120.920">
    <property type="match status" value="1"/>
</dbReference>
<keyword evidence="9" id="KW-0391">Immunity</keyword>
<dbReference type="RefSeq" id="XP_002935919.3">
    <property type="nucleotide sequence ID" value="XM_002935873.5"/>
</dbReference>
<dbReference type="Pfam" id="PF00622">
    <property type="entry name" value="SPRY"/>
    <property type="match status" value="1"/>
</dbReference>
<dbReference type="Bgee" id="ENSXETG00000006556">
    <property type="expression patterns" value="Expressed in early embryo and 16 other cell types or tissues"/>
</dbReference>
<dbReference type="PRINTS" id="PR01407">
    <property type="entry name" value="BUTYPHLNCDUF"/>
</dbReference>
<evidence type="ECO:0000259" key="12">
    <source>
        <dbReference type="PROSITE" id="PS50089"/>
    </source>
</evidence>
<dbReference type="InterPro" id="IPR006574">
    <property type="entry name" value="PRY"/>
</dbReference>
<evidence type="ECO:0000256" key="2">
    <source>
        <dbReference type="ARBA" id="ARBA00022490"/>
    </source>
</evidence>
<dbReference type="CDD" id="cd19768">
    <property type="entry name" value="Bbox2_TRIM14"/>
    <property type="match status" value="1"/>
</dbReference>
<dbReference type="PANTHER" id="PTHR25465:SF11">
    <property type="entry name" value="TRIPARTITE MOTIF CONTAINING 14"/>
    <property type="match status" value="1"/>
</dbReference>
<evidence type="ECO:0000256" key="8">
    <source>
        <dbReference type="ARBA" id="ARBA00022833"/>
    </source>
</evidence>
<keyword evidence="8" id="KW-0862">Zinc</keyword>
<dbReference type="SMART" id="SM00336">
    <property type="entry name" value="BBOX"/>
    <property type="match status" value="1"/>
</dbReference>
<evidence type="ECO:0000256" key="5">
    <source>
        <dbReference type="ARBA" id="ARBA00022723"/>
    </source>
</evidence>
<dbReference type="PANTHER" id="PTHR25465">
    <property type="entry name" value="B-BOX DOMAIN CONTAINING"/>
    <property type="match status" value="1"/>
</dbReference>
<reference evidence="15" key="2">
    <citation type="submission" date="2011-06" db="UniProtKB">
        <authorList>
            <consortium name="Ensembl"/>
        </authorList>
    </citation>
    <scope>IDENTIFICATION</scope>
</reference>
<dbReference type="InterPro" id="IPR017907">
    <property type="entry name" value="Znf_RING_CS"/>
</dbReference>
<feature type="domain" description="B30.2/SPRY" evidence="14">
    <location>
        <begin position="384"/>
        <end position="577"/>
    </location>
</feature>
<gene>
    <name evidence="15 17 18" type="primary">trim14</name>
</gene>
<dbReference type="SUPFAM" id="SSF57845">
    <property type="entry name" value="B-box zinc-binding domain"/>
    <property type="match status" value="1"/>
</dbReference>
<keyword evidence="6 11" id="KW-0863">Zinc-finger</keyword>
<comment type="subcellular location">
    <subcellularLocation>
        <location evidence="1">Cytoplasm</location>
    </subcellularLocation>
</comment>
<evidence type="ECO:0000259" key="14">
    <source>
        <dbReference type="PROSITE" id="PS50188"/>
    </source>
</evidence>
<evidence type="ECO:0000313" key="18">
    <source>
        <dbReference type="Xenbase" id="XB-GENE-6048753"/>
    </source>
</evidence>
<dbReference type="GO" id="GO:0008270">
    <property type="term" value="F:zinc ion binding"/>
    <property type="evidence" value="ECO:0007669"/>
    <property type="project" value="UniProtKB-KW"/>
</dbReference>
<dbReference type="SMART" id="SM00589">
    <property type="entry name" value="PRY"/>
    <property type="match status" value="1"/>
</dbReference>
<sequence length="577" mass="66194">MSRRGKAAAPMGAFHVPAEALASGANQSYPPPVGTCTLCRSPCPVPVLMVNCGHRFCLRCLENFWQRLPNLERPCPTCTTQGVQRPSVPPPAICDVCPAHAPCAARWSCLTCGESYCPEHFQPHIGEEGGRDLSGHQVCDADGEEACRMREVMGRSRRCPEHRERTVELYCRVCKVCICTLCPLLGTHRTHPVTLIQEEARLEKNQTNRCLEQLEEKKRHVLSNIEHIDLAATELKACTLASTESLTGKFSELRLLLDEEEKLSKKYIEDKTKLALWAYDGQIESCREHITTIDTFSSHVRSIQQQHDAVKLIWEYTSAEKDMQRHMCPAEQLHPVPVTYEHIENYFSSFVEAYKSFFKKPLAKRLKNNVFSSLSVNSSENPRTMIKTKSFEDRSLFLKHARCPTLDPDTMHPRLRLLEDRLTVYCAWIGRFNSGHPQRFDKLLQVMSRDCFRSGSHYWEIDLLQAGQGWWIGVTYPSIQRKGDTEFSRLGWNSGSWCIKRYAHEYWAFHKGERTPILLQFPPERVGVFLDYEAGVLSFFDVTSGMRLLHTFRCRFTEPVYPALRLWDGTITMSRLN</sequence>
<evidence type="ECO:0000313" key="15">
    <source>
        <dbReference type="Ensembl" id="ENSXETP00000014345"/>
    </source>
</evidence>
<proteinExistence type="predicted"/>
<evidence type="ECO:0000256" key="10">
    <source>
        <dbReference type="ARBA" id="ARBA00023054"/>
    </source>
</evidence>
<reference evidence="15" key="1">
    <citation type="journal article" date="2010" name="Science">
        <title>The genome of the Western clawed frog Xenopus tropicalis.</title>
        <authorList>
            <person name="Hellsten U."/>
            <person name="Harland R.M."/>
            <person name="Gilchrist M.J."/>
            <person name="Hendrix D."/>
            <person name="Jurka J."/>
            <person name="Kapitonov V."/>
            <person name="Ovcharenko I."/>
            <person name="Putnam N.H."/>
            <person name="Shu S."/>
            <person name="Taher L."/>
            <person name="Blitz I.L."/>
            <person name="Blumberg B."/>
            <person name="Dichmann D.S."/>
            <person name="Dubchak I."/>
            <person name="Amaya E."/>
            <person name="Detter J.C."/>
            <person name="Fletcher R."/>
            <person name="Gerhard D.S."/>
            <person name="Goodstein D."/>
            <person name="Graves T."/>
            <person name="Grigoriev I.V."/>
            <person name="Grimwood J."/>
            <person name="Kawashima T."/>
            <person name="Lindquist E."/>
            <person name="Lucas S.M."/>
            <person name="Mead P.E."/>
            <person name="Mitros T."/>
            <person name="Ogino H."/>
            <person name="Ohta Y."/>
            <person name="Poliakov A.V."/>
            <person name="Pollet N."/>
            <person name="Robert J."/>
            <person name="Salamov A."/>
            <person name="Sater A.K."/>
            <person name="Schmutz J."/>
            <person name="Terry A."/>
            <person name="Vize P.D."/>
            <person name="Warren W.C."/>
            <person name="Wells D."/>
            <person name="Wills A."/>
            <person name="Wilson R.K."/>
            <person name="Zimmerman L.B."/>
            <person name="Zorn A.M."/>
            <person name="Grainger R."/>
            <person name="Grammer T."/>
            <person name="Khokha M.K."/>
            <person name="Richardson P.M."/>
            <person name="Rokhsar D.S."/>
        </authorList>
    </citation>
    <scope>NUCLEOTIDE SEQUENCE [LARGE SCALE GENOMIC DNA]</scope>
    <source>
        <strain evidence="15">Nigerian</strain>
    </source>
</reference>
<keyword evidence="4" id="KW-0808">Transferase</keyword>
<keyword evidence="3" id="KW-0399">Innate immunity</keyword>
<evidence type="ECO:0000256" key="9">
    <source>
        <dbReference type="ARBA" id="ARBA00022859"/>
    </source>
</evidence>
<dbReference type="InterPro" id="IPR051051">
    <property type="entry name" value="E3_ubiq-ligase_TRIM/RNF"/>
</dbReference>
<dbReference type="Pfam" id="PF00643">
    <property type="entry name" value="zf-B_box"/>
    <property type="match status" value="1"/>
</dbReference>
<dbReference type="InterPro" id="IPR013083">
    <property type="entry name" value="Znf_RING/FYVE/PHD"/>
</dbReference>
<dbReference type="SMART" id="SM00184">
    <property type="entry name" value="RING"/>
    <property type="match status" value="1"/>
</dbReference>
<dbReference type="Gene3D" id="3.30.40.10">
    <property type="entry name" value="Zinc/RING finger domain, C3HC4 (zinc finger)"/>
    <property type="match status" value="1"/>
</dbReference>
<dbReference type="Ensembl" id="ENSXETT00000014345">
    <property type="protein sequence ID" value="ENSXETP00000014345"/>
    <property type="gene ID" value="ENSXETG00000006556"/>
</dbReference>
<keyword evidence="7" id="KW-0833">Ubl conjugation pathway</keyword>
<dbReference type="GeneTree" id="ENSGT00940000161010"/>
<dbReference type="CTD" id="9830"/>
<dbReference type="InterPro" id="IPR018957">
    <property type="entry name" value="Znf_C3HC4_RING-type"/>
</dbReference>
<dbReference type="Xenbase" id="XB-GENE-6048753">
    <property type="gene designation" value="trim14"/>
</dbReference>
<dbReference type="SUPFAM" id="SSF57850">
    <property type="entry name" value="RING/U-box"/>
    <property type="match status" value="1"/>
</dbReference>
<feature type="domain" description="RING-type" evidence="12">
    <location>
        <begin position="36"/>
        <end position="79"/>
    </location>
</feature>
<evidence type="ECO:0000256" key="4">
    <source>
        <dbReference type="ARBA" id="ARBA00022679"/>
    </source>
</evidence>
<dbReference type="AGR" id="Xenbase:XB-GENE-6048753"/>
<evidence type="ECO:0000256" key="3">
    <source>
        <dbReference type="ARBA" id="ARBA00022588"/>
    </source>
</evidence>
<keyword evidence="2" id="KW-0963">Cytoplasm</keyword>
<dbReference type="PROSITE" id="PS50089">
    <property type="entry name" value="ZF_RING_2"/>
    <property type="match status" value="1"/>
</dbReference>
<dbReference type="InterPro" id="IPR043136">
    <property type="entry name" value="B30.2/SPRY_sf"/>
</dbReference>
<evidence type="ECO:0000256" key="1">
    <source>
        <dbReference type="ARBA" id="ARBA00004496"/>
    </source>
</evidence>
<dbReference type="Pfam" id="PF00097">
    <property type="entry name" value="zf-C3HC4"/>
    <property type="match status" value="1"/>
</dbReference>
<dbReference type="InterPro" id="IPR003877">
    <property type="entry name" value="SPRY_dom"/>
</dbReference>
<keyword evidence="16" id="KW-1185">Reference proteome</keyword>
<name>F7BVY5_XENTR</name>
<dbReference type="GeneID" id="100493056"/>
<evidence type="ECO:0000256" key="11">
    <source>
        <dbReference type="PROSITE-ProRule" id="PRU00024"/>
    </source>
</evidence>
<evidence type="ECO:0000256" key="7">
    <source>
        <dbReference type="ARBA" id="ARBA00022786"/>
    </source>
</evidence>
<dbReference type="GO" id="GO:0005737">
    <property type="term" value="C:cytoplasm"/>
    <property type="evidence" value="ECO:0007669"/>
    <property type="project" value="UniProtKB-SubCell"/>
</dbReference>
<dbReference type="ExpressionAtlas" id="F7BVY5">
    <property type="expression patterns" value="baseline"/>
</dbReference>
<protein>
    <submittedName>
        <fullName evidence="15">Tripartite motif-containing 14</fullName>
    </submittedName>
    <submittedName>
        <fullName evidence="17">Tripartite motif-containing protein 14</fullName>
    </submittedName>
</protein>